<dbReference type="PROSITE" id="PS51266">
    <property type="entry name" value="ZF_CHY"/>
    <property type="match status" value="1"/>
</dbReference>
<dbReference type="SUPFAM" id="SSF161219">
    <property type="entry name" value="CHY zinc finger-like"/>
    <property type="match status" value="1"/>
</dbReference>
<dbReference type="Pfam" id="PF05495">
    <property type="entry name" value="zf-CHY"/>
    <property type="match status" value="1"/>
</dbReference>
<dbReference type="InterPro" id="IPR008913">
    <property type="entry name" value="Znf_CHY"/>
</dbReference>
<evidence type="ECO:0000259" key="6">
    <source>
        <dbReference type="PROSITE" id="PS51266"/>
    </source>
</evidence>
<evidence type="ECO:0000256" key="5">
    <source>
        <dbReference type="SAM" id="MobiDB-lite"/>
    </source>
</evidence>
<dbReference type="AlphaFoldDB" id="A0A9W8CWH1"/>
<feature type="region of interest" description="Disordered" evidence="5">
    <location>
        <begin position="349"/>
        <end position="380"/>
    </location>
</feature>
<evidence type="ECO:0000256" key="2">
    <source>
        <dbReference type="ARBA" id="ARBA00022771"/>
    </source>
</evidence>
<sequence length="380" mass="40873">MAALALGSEGSVPDPDDDSTSGDSAEELEDSGEPGATEWGNDGGAFPKPARRGIELRLGAAGFTNVSLAHCHSLNIAVRCARCKGSVELKGIVPTVRADKDHQMWRACDTCSTVLGVRFRPDWMFAESTTVGYLDCSGCAPTDLLPSKFTLACEACAMNGDEGMDGDDQQQQQQQRCGAADGAIGTVGIAANTVLGCRVCYARMGVHLQEPQFVQLQRGVGMGGSASTAQISQAVARSRKTKISKREELARLGVVPGQPLPDHGACKHFRRSNRWLRFPCCGKAYPCVTCHDDKEDHDHEYAQSMLCGHCAKEQRIAHAQQTGLCSGCGAQVFKHVDGYRAFWQGGTGVRDHTRMSRKDPKKYQGLGKTVAQKKVATPKK</sequence>
<name>A0A9W8CWH1_9FUNG</name>
<evidence type="ECO:0000313" key="8">
    <source>
        <dbReference type="Proteomes" id="UP001143981"/>
    </source>
</evidence>
<feature type="domain" description="CHY-type" evidence="6">
    <location>
        <begin position="259"/>
        <end position="330"/>
    </location>
</feature>
<feature type="region of interest" description="Disordered" evidence="5">
    <location>
        <begin position="1"/>
        <end position="46"/>
    </location>
</feature>
<accession>A0A9W8CWH1</accession>
<evidence type="ECO:0000256" key="4">
    <source>
        <dbReference type="PROSITE-ProRule" id="PRU00601"/>
    </source>
</evidence>
<keyword evidence="3" id="KW-0862">Zinc</keyword>
<dbReference type="GO" id="GO:0008270">
    <property type="term" value="F:zinc ion binding"/>
    <property type="evidence" value="ECO:0007669"/>
    <property type="project" value="UniProtKB-KW"/>
</dbReference>
<protein>
    <recommendedName>
        <fullName evidence="6">CHY-type domain-containing protein</fullName>
    </recommendedName>
</protein>
<dbReference type="EMBL" id="JANBOI010001605">
    <property type="protein sequence ID" value="KAJ1726363.1"/>
    <property type="molecule type" value="Genomic_DNA"/>
</dbReference>
<feature type="compositionally biased region" description="Basic and acidic residues" evidence="5">
    <location>
        <begin position="349"/>
        <end position="362"/>
    </location>
</feature>
<keyword evidence="2 4" id="KW-0863">Zinc-finger</keyword>
<dbReference type="Proteomes" id="UP001143981">
    <property type="component" value="Unassembled WGS sequence"/>
</dbReference>
<dbReference type="OrthoDB" id="10253329at2759"/>
<proteinExistence type="predicted"/>
<comment type="caution">
    <text evidence="7">The sequence shown here is derived from an EMBL/GenBank/DDBJ whole genome shotgun (WGS) entry which is preliminary data.</text>
</comment>
<feature type="compositionally biased region" description="Acidic residues" evidence="5">
    <location>
        <begin position="14"/>
        <end position="32"/>
    </location>
</feature>
<gene>
    <name evidence="7" type="ORF">LPJ61_005240</name>
</gene>
<evidence type="ECO:0000313" key="7">
    <source>
        <dbReference type="EMBL" id="KAJ1726363.1"/>
    </source>
</evidence>
<dbReference type="InterPro" id="IPR037274">
    <property type="entry name" value="Znf_CHY_sf"/>
</dbReference>
<keyword evidence="1" id="KW-0479">Metal-binding</keyword>
<reference evidence="7" key="1">
    <citation type="submission" date="2022-07" db="EMBL/GenBank/DDBJ databases">
        <title>Phylogenomic reconstructions and comparative analyses of Kickxellomycotina fungi.</title>
        <authorList>
            <person name="Reynolds N.K."/>
            <person name="Stajich J.E."/>
            <person name="Barry K."/>
            <person name="Grigoriev I.V."/>
            <person name="Crous P."/>
            <person name="Smith M.E."/>
        </authorList>
    </citation>
    <scope>NUCLEOTIDE SEQUENCE</scope>
    <source>
        <strain evidence="7">BCRC 34381</strain>
    </source>
</reference>
<organism evidence="7 8">
    <name type="scientific">Coemansia biformis</name>
    <dbReference type="NCBI Taxonomy" id="1286918"/>
    <lineage>
        <taxon>Eukaryota</taxon>
        <taxon>Fungi</taxon>
        <taxon>Fungi incertae sedis</taxon>
        <taxon>Zoopagomycota</taxon>
        <taxon>Kickxellomycotina</taxon>
        <taxon>Kickxellomycetes</taxon>
        <taxon>Kickxellales</taxon>
        <taxon>Kickxellaceae</taxon>
        <taxon>Coemansia</taxon>
    </lineage>
</organism>
<keyword evidence="8" id="KW-1185">Reference proteome</keyword>
<evidence type="ECO:0000256" key="3">
    <source>
        <dbReference type="ARBA" id="ARBA00022833"/>
    </source>
</evidence>
<evidence type="ECO:0000256" key="1">
    <source>
        <dbReference type="ARBA" id="ARBA00022723"/>
    </source>
</evidence>